<feature type="transmembrane region" description="Helical" evidence="1">
    <location>
        <begin position="17"/>
        <end position="37"/>
    </location>
</feature>
<dbReference type="PATRIC" id="fig|946077.3.peg.2401"/>
<keyword evidence="1" id="KW-0472">Membrane</keyword>
<evidence type="ECO:0000256" key="1">
    <source>
        <dbReference type="SAM" id="Phobius"/>
    </source>
</evidence>
<keyword evidence="1" id="KW-1133">Transmembrane helix</keyword>
<sequence>MAAWFQYRSQSVLPRPLRFFLIALRFFTVFTIFLLLINPKFIKKESMILKPILAVAVDVSESIAQRELTNTVQSVYNELLQDEDLQTKFNIEPFSFGATLQRGFDPTFEALQTNISEPLKTISQTYKGQPTAIVLISDGNQTYGESYVHSTVKYKKNVFPIIVGDTIRTEDLSISRVNSNKYAFLSNEFPIELFLNYTGVNPVDTKLTILENGTSVFSQPLHFSAKDRTKVVETSLMANKVGTRVFKAVLEALPEEYNLQNNRKDFAIEVVDEKTKILLVSAITHPDVGMLKRSIEKNQQRLVTIVSPETVGDKIAENQLLILYQPNRSFSGVWEQLIALKKNTFIIAGTQTDWNFLNSQQSFIQKQVTSQTEDFQALWNPTFNSFILEDIGFEDFSPLTGMFGTITMSAAVQPFLFQKIRNTTTTDPLLAVAESDGQRHVFLLGENSWKWRMQSFATHNGFEKFDEFIGKLIFYASSNKRSERLVVQYEPFYESTGSAVINAQYFDKNYISNTNALLTISLTHKRDSTTTTIPMLQRHGNYEVGISHLPAGEYSFQVSVARENISKKGEFTILDYNAEIQHSYSNAKEMIQLAHLTGGKAYMSSEVANLKENLLNSSDYKSIQKEKETVSSLIDWRLLLVLLVLLLSAEWFIRKYNGLI</sequence>
<dbReference type="STRING" id="946077.W5A_11911"/>
<name>I0W742_9FLAO</name>
<dbReference type="SUPFAM" id="SSF53300">
    <property type="entry name" value="vWA-like"/>
    <property type="match status" value="1"/>
</dbReference>
<dbReference type="Proteomes" id="UP000005938">
    <property type="component" value="Unassembled WGS sequence"/>
</dbReference>
<dbReference type="InterPro" id="IPR036465">
    <property type="entry name" value="vWFA_dom_sf"/>
</dbReference>
<accession>I0W742</accession>
<evidence type="ECO:0000313" key="2">
    <source>
        <dbReference type="EMBL" id="EID72208.1"/>
    </source>
</evidence>
<comment type="caution">
    <text evidence="2">The sequence shown here is derived from an EMBL/GenBank/DDBJ whole genome shotgun (WGS) entry which is preliminary data.</text>
</comment>
<dbReference type="EMBL" id="AJJU01000037">
    <property type="protein sequence ID" value="EID72208.1"/>
    <property type="molecule type" value="Genomic_DNA"/>
</dbReference>
<gene>
    <name evidence="2" type="ORF">W5A_11911</name>
</gene>
<dbReference type="InterPro" id="IPR029062">
    <property type="entry name" value="Class_I_gatase-like"/>
</dbReference>
<keyword evidence="1" id="KW-0812">Transmembrane</keyword>
<dbReference type="PANTHER" id="PTHR37947">
    <property type="entry name" value="BLL2462 PROTEIN"/>
    <property type="match status" value="1"/>
</dbReference>
<reference evidence="2 3" key="1">
    <citation type="journal article" date="2012" name="J. Bacteriol.">
        <title>Genome Sequence of the Halotolerant Bacterium Imtechella halotolerans K1T.</title>
        <authorList>
            <person name="Kumar S."/>
            <person name="Vikram S."/>
            <person name="Subramanian S."/>
            <person name="Raghava G.P."/>
            <person name="Pinnaka A.K."/>
        </authorList>
    </citation>
    <scope>NUCLEOTIDE SEQUENCE [LARGE SCALE GENOMIC DNA]</scope>
    <source>
        <strain evidence="2 3">K1</strain>
    </source>
</reference>
<proteinExistence type="predicted"/>
<dbReference type="SUPFAM" id="SSF52317">
    <property type="entry name" value="Class I glutamine amidotransferase-like"/>
    <property type="match status" value="1"/>
</dbReference>
<organism evidence="2 3">
    <name type="scientific">Imtechella halotolerans K1</name>
    <dbReference type="NCBI Taxonomy" id="946077"/>
    <lineage>
        <taxon>Bacteria</taxon>
        <taxon>Pseudomonadati</taxon>
        <taxon>Bacteroidota</taxon>
        <taxon>Flavobacteriia</taxon>
        <taxon>Flavobacteriales</taxon>
        <taxon>Flavobacteriaceae</taxon>
        <taxon>Imtechella</taxon>
    </lineage>
</organism>
<protein>
    <recommendedName>
        <fullName evidence="4">VWA domain-containing protein</fullName>
    </recommendedName>
</protein>
<dbReference type="eggNOG" id="COG2304">
    <property type="taxonomic scope" value="Bacteria"/>
</dbReference>
<evidence type="ECO:0000313" key="3">
    <source>
        <dbReference type="Proteomes" id="UP000005938"/>
    </source>
</evidence>
<dbReference type="PANTHER" id="PTHR37947:SF1">
    <property type="entry name" value="BLL2462 PROTEIN"/>
    <property type="match status" value="1"/>
</dbReference>
<keyword evidence="3" id="KW-1185">Reference proteome</keyword>
<dbReference type="AlphaFoldDB" id="I0W742"/>
<evidence type="ECO:0008006" key="4">
    <source>
        <dbReference type="Google" id="ProtNLM"/>
    </source>
</evidence>